<name>A0A3D9ZMS5_9ACTN</name>
<gene>
    <name evidence="1" type="ORF">DFJ67_4549</name>
</gene>
<comment type="caution">
    <text evidence="1">The sequence shown here is derived from an EMBL/GenBank/DDBJ whole genome shotgun (WGS) entry which is preliminary data.</text>
</comment>
<accession>A0A3D9ZMS5</accession>
<evidence type="ECO:0000313" key="2">
    <source>
        <dbReference type="Proteomes" id="UP000256913"/>
    </source>
</evidence>
<dbReference type="InterPro" id="IPR011047">
    <property type="entry name" value="Quinoprotein_ADH-like_sf"/>
</dbReference>
<protein>
    <submittedName>
        <fullName evidence="1">Uncharacterized protein</fullName>
    </submittedName>
</protein>
<evidence type="ECO:0000313" key="1">
    <source>
        <dbReference type="EMBL" id="REF98531.1"/>
    </source>
</evidence>
<sequence length="413" mass="44656">MELLPCGHAALAGSRRVCRHLIEPDSEQDYFRLFTGIGAEYELACQPCVDDTPDLLVVCEGCLARALDNNSVDGYRGTPAVLDRPEPMSIALDRRALPFAPLDIAPVPGAPHRWLLLSPSGVVEWHSDDRPSSAAMVRFELPDVPAEGHFPTLPPRPRLHVSPSARFCAVVVDFGRHGIVVDLAAGRIVAELDRGEYRPGTQRVPFAFLALDDGEAYVHGTNWDRVDISDAATGRLRTARDSSAYNGYFHGELVVSPDGRWIADDGWVWTPVGMPQVWSVDAWLSNPGEPEDGPTRRRLADRPDWNEPIVWCGDHVVLRGLGTWLDPALLPGAAVHDPATGAVILEFAGPTGRLLSHGGRLFATTATGVEVWDPVSGARTARIPDFRPTVVHPASGELLALDSTTAVIGTLAA</sequence>
<dbReference type="EMBL" id="QUMQ01000001">
    <property type="protein sequence ID" value="REF98531.1"/>
    <property type="molecule type" value="Genomic_DNA"/>
</dbReference>
<reference evidence="1 2" key="1">
    <citation type="submission" date="2018-08" db="EMBL/GenBank/DDBJ databases">
        <title>Sequencing the genomes of 1000 actinobacteria strains.</title>
        <authorList>
            <person name="Klenk H.-P."/>
        </authorList>
    </citation>
    <scope>NUCLEOTIDE SEQUENCE [LARGE SCALE GENOMIC DNA]</scope>
    <source>
        <strain evidence="1 2">DSM 44099</strain>
    </source>
</reference>
<dbReference type="OrthoDB" id="9765809at2"/>
<dbReference type="SUPFAM" id="SSF50998">
    <property type="entry name" value="Quinoprotein alcohol dehydrogenase-like"/>
    <property type="match status" value="1"/>
</dbReference>
<keyword evidence="2" id="KW-1185">Reference proteome</keyword>
<dbReference type="Proteomes" id="UP000256913">
    <property type="component" value="Unassembled WGS sequence"/>
</dbReference>
<organism evidence="1 2">
    <name type="scientific">Asanoa ferruginea</name>
    <dbReference type="NCBI Taxonomy" id="53367"/>
    <lineage>
        <taxon>Bacteria</taxon>
        <taxon>Bacillati</taxon>
        <taxon>Actinomycetota</taxon>
        <taxon>Actinomycetes</taxon>
        <taxon>Micromonosporales</taxon>
        <taxon>Micromonosporaceae</taxon>
        <taxon>Asanoa</taxon>
    </lineage>
</organism>
<dbReference type="RefSeq" id="WP_116069804.1">
    <property type="nucleotide sequence ID" value="NZ_BONB01000120.1"/>
</dbReference>
<proteinExistence type="predicted"/>
<dbReference type="AlphaFoldDB" id="A0A3D9ZMS5"/>